<organism evidence="1 2">
    <name type="scientific">Chlorella sorokiniana</name>
    <name type="common">Freshwater green alga</name>
    <dbReference type="NCBI Taxonomy" id="3076"/>
    <lineage>
        <taxon>Eukaryota</taxon>
        <taxon>Viridiplantae</taxon>
        <taxon>Chlorophyta</taxon>
        <taxon>core chlorophytes</taxon>
        <taxon>Trebouxiophyceae</taxon>
        <taxon>Chlorellales</taxon>
        <taxon>Chlorellaceae</taxon>
        <taxon>Chlorella clade</taxon>
        <taxon>Chlorella</taxon>
    </lineage>
</organism>
<evidence type="ECO:0000313" key="2">
    <source>
        <dbReference type="Proteomes" id="UP000239899"/>
    </source>
</evidence>
<name>A0A2P6U4X0_CHLSO</name>
<accession>A0A2P6U4X0</accession>
<dbReference type="Proteomes" id="UP000239899">
    <property type="component" value="Unassembled WGS sequence"/>
</dbReference>
<comment type="caution">
    <text evidence="1">The sequence shown here is derived from an EMBL/GenBank/DDBJ whole genome shotgun (WGS) entry which is preliminary data.</text>
</comment>
<gene>
    <name evidence="1" type="ORF">C2E21_0392</name>
</gene>
<keyword evidence="2" id="KW-1185">Reference proteome</keyword>
<protein>
    <submittedName>
        <fullName evidence="1">Uncharacterized protein</fullName>
    </submittedName>
</protein>
<dbReference type="AlphaFoldDB" id="A0A2P6U4X0"/>
<sequence>MPILSPTNAVWLDAGYPETQCTTKAVIAGQAKAIAGVDLMAANAIAAACAELDSDFRCCACSTATTAEPRGFGPVPTADPNKINCVPNSGTVVKDAKTLKPFVSIATQPVGQNGCYMRLPFMQYCLKCSDDGRKCLATFNGKKYGCTGGRSIDPVGYCSLNCKGLFGIACKACDARSCLELDSTYKTGR</sequence>
<dbReference type="EMBL" id="LHPG02000001">
    <property type="protein sequence ID" value="PRW61347.1"/>
    <property type="molecule type" value="Genomic_DNA"/>
</dbReference>
<proteinExistence type="predicted"/>
<reference evidence="1 2" key="1">
    <citation type="journal article" date="2018" name="Plant J.">
        <title>Genome sequences of Chlorella sorokiniana UTEX 1602 and Micractinium conductrix SAG 241.80: implications to maltose excretion by a green alga.</title>
        <authorList>
            <person name="Arriola M.B."/>
            <person name="Velmurugan N."/>
            <person name="Zhang Y."/>
            <person name="Plunkett M.H."/>
            <person name="Hondzo H."/>
            <person name="Barney B.M."/>
        </authorList>
    </citation>
    <scope>NUCLEOTIDE SEQUENCE [LARGE SCALE GENOMIC DNA]</scope>
    <source>
        <strain evidence="2">UTEX 1602</strain>
    </source>
</reference>
<evidence type="ECO:0000313" key="1">
    <source>
        <dbReference type="EMBL" id="PRW61347.1"/>
    </source>
</evidence>